<dbReference type="SMART" id="SM00100">
    <property type="entry name" value="cNMP"/>
    <property type="match status" value="1"/>
</dbReference>
<name>A0AAV2YL12_9STRA</name>
<dbReference type="InterPro" id="IPR016137">
    <property type="entry name" value="RGS"/>
</dbReference>
<feature type="domain" description="Cyclic nucleotide-binding" evidence="2">
    <location>
        <begin position="193"/>
        <end position="311"/>
    </location>
</feature>
<organism evidence="4 5">
    <name type="scientific">Lagenidium giganteum</name>
    <dbReference type="NCBI Taxonomy" id="4803"/>
    <lineage>
        <taxon>Eukaryota</taxon>
        <taxon>Sar</taxon>
        <taxon>Stramenopiles</taxon>
        <taxon>Oomycota</taxon>
        <taxon>Peronosporomycetes</taxon>
        <taxon>Pythiales</taxon>
        <taxon>Pythiaceae</taxon>
    </lineage>
</organism>
<gene>
    <name evidence="4" type="ORF">N0F65_011856</name>
</gene>
<dbReference type="PROSITE" id="PS00889">
    <property type="entry name" value="CNMP_BINDING_2"/>
    <property type="match status" value="1"/>
</dbReference>
<dbReference type="PANTHER" id="PTHR10845:SF192">
    <property type="entry name" value="DOUBLE HIT, ISOFORM B"/>
    <property type="match status" value="1"/>
</dbReference>
<dbReference type="SMART" id="SM00315">
    <property type="entry name" value="RGS"/>
    <property type="match status" value="1"/>
</dbReference>
<sequence length="663" mass="74433">MGGALCRAIDVHSTEEITRIYQMSTLLPLIGADKPEVVLKTARLKRAEERYAMTLNEGLLYLVYDGSVDVLQKDEVVRSIRATKVPLVMSSTSNRSRRQRGSLSYSVRYDDDGMVQAEEIVIYCKSANEFVCRYSCHTTGDEVILKSTVGDRLVSHARTRYLVLPLKQLDDHSHTISALTSSDVVELLSSIPFFASIPRNKITLLTEMSTIRVYPSECIIFREDEGLSTQMFITLAGSLEVRSSRATQPLARLEAGSFFGEMSLLINIPRAATVKVLESCMLMSIEKDAFHSFLEKSPDIKLSVYNLLKERLVTKAMMSGVLPFFSSLPLPRLIQFSHELQIEDQIHKGDCILDDNLDEPKFGLLIYGALEICSQDLRRQSRISSVGSGENAPVFLTPGCYFGPFVFQRLGITRGRIVARSPAVVLGCSFELILQLFHEYPQVAAEANFAWLGERCDLASVLRYSVLTERFQTFLEAEHSDENFSFCLDVEKFREATAEERVQLVSYIRDSYIVPNAPKEVNLPATIRDSIVDKVKKLGPPDIIPTTLFDPAFDEIMRLMTKDSFPRFKKTQLFQTVVDKLDPHIHRRGSVLVEACQVFRESISLMRPGKVERLPSGHRLTRMLSTIKKTHDRAAAAAALSDSAMPNELTKTRSATRSNGSPD</sequence>
<dbReference type="SUPFAM" id="SSF48097">
    <property type="entry name" value="Regulator of G-protein signaling, RGS"/>
    <property type="match status" value="1"/>
</dbReference>
<dbReference type="InterPro" id="IPR014710">
    <property type="entry name" value="RmlC-like_jellyroll"/>
</dbReference>
<protein>
    <recommendedName>
        <fullName evidence="6">Cyclic nucleotide-binding domain-containing protein</fullName>
    </recommendedName>
</protein>
<dbReference type="PROSITE" id="PS50042">
    <property type="entry name" value="CNMP_BINDING_3"/>
    <property type="match status" value="1"/>
</dbReference>
<comment type="caution">
    <text evidence="4">The sequence shown here is derived from an EMBL/GenBank/DDBJ whole genome shotgun (WGS) entry which is preliminary data.</text>
</comment>
<dbReference type="PANTHER" id="PTHR10845">
    <property type="entry name" value="REGULATOR OF G PROTEIN SIGNALING"/>
    <property type="match status" value="1"/>
</dbReference>
<dbReference type="Pfam" id="PF00615">
    <property type="entry name" value="RGS"/>
    <property type="match status" value="1"/>
</dbReference>
<dbReference type="Gene3D" id="1.10.167.10">
    <property type="entry name" value="Regulator of G-protein Signalling 4, domain 2"/>
    <property type="match status" value="1"/>
</dbReference>
<dbReference type="Proteomes" id="UP001146120">
    <property type="component" value="Unassembled WGS sequence"/>
</dbReference>
<dbReference type="InterPro" id="IPR018488">
    <property type="entry name" value="cNMP-bd_CS"/>
</dbReference>
<dbReference type="SUPFAM" id="SSF51206">
    <property type="entry name" value="cAMP-binding domain-like"/>
    <property type="match status" value="2"/>
</dbReference>
<evidence type="ECO:0000259" key="2">
    <source>
        <dbReference type="PROSITE" id="PS50042"/>
    </source>
</evidence>
<dbReference type="Pfam" id="PF00027">
    <property type="entry name" value="cNMP_binding"/>
    <property type="match status" value="1"/>
</dbReference>
<evidence type="ECO:0000256" key="1">
    <source>
        <dbReference type="SAM" id="MobiDB-lite"/>
    </source>
</evidence>
<dbReference type="AlphaFoldDB" id="A0AAV2YL12"/>
<dbReference type="Gene3D" id="2.60.120.10">
    <property type="entry name" value="Jelly Rolls"/>
    <property type="match status" value="1"/>
</dbReference>
<proteinExistence type="predicted"/>
<dbReference type="CDD" id="cd07440">
    <property type="entry name" value="RGS"/>
    <property type="match status" value="1"/>
</dbReference>
<evidence type="ECO:0008006" key="6">
    <source>
        <dbReference type="Google" id="ProtNLM"/>
    </source>
</evidence>
<feature type="compositionally biased region" description="Polar residues" evidence="1">
    <location>
        <begin position="652"/>
        <end position="663"/>
    </location>
</feature>
<evidence type="ECO:0000313" key="4">
    <source>
        <dbReference type="EMBL" id="DAZ94503.1"/>
    </source>
</evidence>
<evidence type="ECO:0000313" key="5">
    <source>
        <dbReference type="Proteomes" id="UP001146120"/>
    </source>
</evidence>
<evidence type="ECO:0000259" key="3">
    <source>
        <dbReference type="PROSITE" id="PS50132"/>
    </source>
</evidence>
<dbReference type="PRINTS" id="PR01301">
    <property type="entry name" value="RGSPROTEIN"/>
</dbReference>
<dbReference type="InterPro" id="IPR044926">
    <property type="entry name" value="RGS_subdomain_2"/>
</dbReference>
<dbReference type="InterPro" id="IPR036305">
    <property type="entry name" value="RGS_sf"/>
</dbReference>
<keyword evidence="5" id="KW-1185">Reference proteome</keyword>
<dbReference type="CDD" id="cd00038">
    <property type="entry name" value="CAP_ED"/>
    <property type="match status" value="1"/>
</dbReference>
<dbReference type="InterPro" id="IPR018490">
    <property type="entry name" value="cNMP-bd_dom_sf"/>
</dbReference>
<feature type="domain" description="RGS" evidence="3">
    <location>
        <begin position="457"/>
        <end position="578"/>
    </location>
</feature>
<dbReference type="InterPro" id="IPR000595">
    <property type="entry name" value="cNMP-bd_dom"/>
</dbReference>
<accession>A0AAV2YL12</accession>
<reference evidence="4" key="1">
    <citation type="submission" date="2022-11" db="EMBL/GenBank/DDBJ databases">
        <authorList>
            <person name="Morgan W.R."/>
            <person name="Tartar A."/>
        </authorList>
    </citation>
    <scope>NUCLEOTIDE SEQUENCE</scope>
    <source>
        <strain evidence="4">ARSEF 373</strain>
    </source>
</reference>
<dbReference type="EMBL" id="DAKRPA010000247">
    <property type="protein sequence ID" value="DAZ94503.1"/>
    <property type="molecule type" value="Genomic_DNA"/>
</dbReference>
<dbReference type="PROSITE" id="PS50132">
    <property type="entry name" value="RGS"/>
    <property type="match status" value="1"/>
</dbReference>
<reference evidence="4" key="2">
    <citation type="journal article" date="2023" name="Microbiol Resour">
        <title>Decontamination and Annotation of the Draft Genome Sequence of the Oomycete Lagenidium giganteum ARSEF 373.</title>
        <authorList>
            <person name="Morgan W.R."/>
            <person name="Tartar A."/>
        </authorList>
    </citation>
    <scope>NUCLEOTIDE SEQUENCE</scope>
    <source>
        <strain evidence="4">ARSEF 373</strain>
    </source>
</reference>
<feature type="region of interest" description="Disordered" evidence="1">
    <location>
        <begin position="637"/>
        <end position="663"/>
    </location>
</feature>